<reference evidence="5" key="3">
    <citation type="submission" date="2025-09" db="UniProtKB">
        <authorList>
            <consortium name="Ensembl"/>
        </authorList>
    </citation>
    <scope>IDENTIFICATION</scope>
</reference>
<comment type="similarity">
    <text evidence="1">Belongs to the SEN15 family.</text>
</comment>
<dbReference type="AlphaFoldDB" id="A0A8C2UEU4"/>
<evidence type="ECO:0000256" key="3">
    <source>
        <dbReference type="SAM" id="MobiDB-lite"/>
    </source>
</evidence>
<evidence type="ECO:0000313" key="5">
    <source>
        <dbReference type="Ensembl" id="ENSCJPP00005027770.1"/>
    </source>
</evidence>
<dbReference type="GO" id="GO:0005634">
    <property type="term" value="C:nucleus"/>
    <property type="evidence" value="ECO:0007669"/>
    <property type="project" value="UniProtKB-ARBA"/>
</dbReference>
<proteinExistence type="inferred from homology"/>
<keyword evidence="6" id="KW-1185">Reference proteome</keyword>
<keyword evidence="2" id="KW-0819">tRNA processing</keyword>
<feature type="compositionally biased region" description="Basic residues" evidence="3">
    <location>
        <begin position="228"/>
        <end position="238"/>
    </location>
</feature>
<dbReference type="PANTHER" id="PTHR28582">
    <property type="entry name" value="TRNA-SPLICING ENDONUCLEASE SUBUNIT SEN15"/>
    <property type="match status" value="1"/>
</dbReference>
<reference evidence="5" key="1">
    <citation type="submission" date="2015-11" db="EMBL/GenBank/DDBJ databases">
        <authorList>
            <consortium name="International Coturnix japonica Genome Analysis Consortium"/>
            <person name="Warren W."/>
            <person name="Burt D.W."/>
            <person name="Antin P.B."/>
            <person name="Lanford R."/>
            <person name="Gros J."/>
            <person name="Wilson R.K."/>
        </authorList>
    </citation>
    <scope>NUCLEOTIDE SEQUENCE [LARGE SCALE GENOMIC DNA]</scope>
</reference>
<evidence type="ECO:0000259" key="4">
    <source>
        <dbReference type="Pfam" id="PF09631"/>
    </source>
</evidence>
<dbReference type="OrthoDB" id="10002170at2759"/>
<evidence type="ECO:0000256" key="1">
    <source>
        <dbReference type="ARBA" id="ARBA00006091"/>
    </source>
</evidence>
<protein>
    <submittedName>
        <fullName evidence="5">tRNA splicing endonuclease subunit 15</fullName>
    </submittedName>
</protein>
<name>A0A8C2UEU4_COTJA</name>
<dbReference type="GO" id="GO:0006388">
    <property type="term" value="P:tRNA splicing, via endonucleolytic cleavage and ligation"/>
    <property type="evidence" value="ECO:0007669"/>
    <property type="project" value="InterPro"/>
</dbReference>
<dbReference type="RefSeq" id="XP_015725316.1">
    <property type="nucleotide sequence ID" value="XM_015869830.2"/>
</dbReference>
<dbReference type="GeneID" id="107317304"/>
<evidence type="ECO:0000256" key="2">
    <source>
        <dbReference type="ARBA" id="ARBA00022694"/>
    </source>
</evidence>
<dbReference type="Gene3D" id="3.40.1350.10">
    <property type="match status" value="1"/>
</dbReference>
<dbReference type="SUPFAM" id="SSF53032">
    <property type="entry name" value="tRNA-intron endonuclease catalytic domain-like"/>
    <property type="match status" value="1"/>
</dbReference>
<organism evidence="5 6">
    <name type="scientific">Coturnix japonica</name>
    <name type="common">Japanese quail</name>
    <name type="synonym">Coturnix coturnix japonica</name>
    <dbReference type="NCBI Taxonomy" id="93934"/>
    <lineage>
        <taxon>Eukaryota</taxon>
        <taxon>Metazoa</taxon>
        <taxon>Chordata</taxon>
        <taxon>Craniata</taxon>
        <taxon>Vertebrata</taxon>
        <taxon>Euteleostomi</taxon>
        <taxon>Archelosauria</taxon>
        <taxon>Archosauria</taxon>
        <taxon>Dinosauria</taxon>
        <taxon>Saurischia</taxon>
        <taxon>Theropoda</taxon>
        <taxon>Coelurosauria</taxon>
        <taxon>Aves</taxon>
        <taxon>Neognathae</taxon>
        <taxon>Galloanserae</taxon>
        <taxon>Galliformes</taxon>
        <taxon>Phasianidae</taxon>
        <taxon>Perdicinae</taxon>
        <taxon>Coturnix</taxon>
    </lineage>
</organism>
<accession>A0A8C2UEU4</accession>
<dbReference type="Pfam" id="PF09631">
    <property type="entry name" value="Sen15"/>
    <property type="match status" value="1"/>
</dbReference>
<dbReference type="KEGG" id="cjo:107317304"/>
<feature type="domain" description="tRNA-splicing endonuclease subunit Sen15" evidence="4">
    <location>
        <begin position="117"/>
        <end position="216"/>
    </location>
</feature>
<dbReference type="InterPro" id="IPR011856">
    <property type="entry name" value="tRNA_endonuc-like_dom_sf"/>
</dbReference>
<dbReference type="Proteomes" id="UP000694412">
    <property type="component" value="Chromosome 8"/>
</dbReference>
<sequence length="238" mass="25862">MTRAITAHYLVLPSFASSFLHPSVSLPPQPSGNSVEAELQGRAALRCAARSSAVLHRGSMEEPCGAAEGGSGAKRSRAGGSGDDAADGGDWMAAHPTFTAMMSLDISNSSQIYAAFLVYLDLLEGRSWHEVKHVGLAELQLVCLHAREKEQADLQVMVPIPADVLVSHERLREIMKKAALPPDNPDTPLSITLAIVETDSTIVYYKMTDGFVLPEPPDDTEDVDNKQWKRKRRKLSKS</sequence>
<gene>
    <name evidence="5" type="primary">TSEN15</name>
</gene>
<evidence type="ECO:0000313" key="6">
    <source>
        <dbReference type="Proteomes" id="UP000694412"/>
    </source>
</evidence>
<dbReference type="GO" id="GO:0003676">
    <property type="term" value="F:nucleic acid binding"/>
    <property type="evidence" value="ECO:0007669"/>
    <property type="project" value="InterPro"/>
</dbReference>
<dbReference type="PANTHER" id="PTHR28582:SF1">
    <property type="entry name" value="TRNA-SPLICING ENDONUCLEASE SUBUNIT SEN15"/>
    <property type="match status" value="1"/>
</dbReference>
<dbReference type="Ensembl" id="ENSCJPT00005037464.1">
    <property type="protein sequence ID" value="ENSCJPP00005027770.1"/>
    <property type="gene ID" value="ENSCJPG00005021475.1"/>
</dbReference>
<feature type="region of interest" description="Disordered" evidence="3">
    <location>
        <begin position="59"/>
        <end position="88"/>
    </location>
</feature>
<dbReference type="InterPro" id="IPR036167">
    <property type="entry name" value="tRNA_intron_Endo_cat-like_sf"/>
</dbReference>
<dbReference type="CTD" id="116461"/>
<dbReference type="InterPro" id="IPR018593">
    <property type="entry name" value="tRNA-endonuc_su_Sen15"/>
</dbReference>
<dbReference type="GeneTree" id="ENSGT00390000014781"/>
<reference evidence="5" key="2">
    <citation type="submission" date="2025-08" db="UniProtKB">
        <authorList>
            <consortium name="Ensembl"/>
        </authorList>
    </citation>
    <scope>IDENTIFICATION</scope>
</reference>
<feature type="region of interest" description="Disordered" evidence="3">
    <location>
        <begin position="215"/>
        <end position="238"/>
    </location>
</feature>